<evidence type="ECO:0000313" key="3">
    <source>
        <dbReference type="EMBL" id="KAG8195559.1"/>
    </source>
</evidence>
<dbReference type="EMBL" id="JAFNEN010000084">
    <property type="protein sequence ID" value="KAG8195559.1"/>
    <property type="molecule type" value="Genomic_DNA"/>
</dbReference>
<dbReference type="GO" id="GO:0003697">
    <property type="term" value="F:single-stranded DNA binding"/>
    <property type="evidence" value="ECO:0007669"/>
    <property type="project" value="InterPro"/>
</dbReference>
<evidence type="ECO:0000256" key="1">
    <source>
        <dbReference type="SAM" id="MobiDB-lite"/>
    </source>
</evidence>
<dbReference type="Pfam" id="PF24863">
    <property type="entry name" value="zf-CCCH_Mcm10"/>
    <property type="match status" value="1"/>
</dbReference>
<evidence type="ECO:0000313" key="4">
    <source>
        <dbReference type="Proteomes" id="UP000827092"/>
    </source>
</evidence>
<protein>
    <recommendedName>
        <fullName evidence="2">Replication factor Mcm10 C-terminal domain-containing protein</fullName>
    </recommendedName>
</protein>
<feature type="domain" description="Replication factor Mcm10 C-terminal" evidence="2">
    <location>
        <begin position="35"/>
        <end position="341"/>
    </location>
</feature>
<dbReference type="GO" id="GO:0043596">
    <property type="term" value="C:nuclear replication fork"/>
    <property type="evidence" value="ECO:0007669"/>
    <property type="project" value="TreeGrafter"/>
</dbReference>
<dbReference type="InterPro" id="IPR040184">
    <property type="entry name" value="Mcm10"/>
</dbReference>
<feature type="region of interest" description="Disordered" evidence="1">
    <location>
        <begin position="32"/>
        <end position="79"/>
    </location>
</feature>
<organism evidence="3 4">
    <name type="scientific">Oedothorax gibbosus</name>
    <dbReference type="NCBI Taxonomy" id="931172"/>
    <lineage>
        <taxon>Eukaryota</taxon>
        <taxon>Metazoa</taxon>
        <taxon>Ecdysozoa</taxon>
        <taxon>Arthropoda</taxon>
        <taxon>Chelicerata</taxon>
        <taxon>Arachnida</taxon>
        <taxon>Araneae</taxon>
        <taxon>Araneomorphae</taxon>
        <taxon>Entelegynae</taxon>
        <taxon>Araneoidea</taxon>
        <taxon>Linyphiidae</taxon>
        <taxon>Erigoninae</taxon>
        <taxon>Oedothorax</taxon>
    </lineage>
</organism>
<comment type="caution">
    <text evidence="3">The sequence shown here is derived from an EMBL/GenBank/DDBJ whole genome shotgun (WGS) entry which is preliminary data.</text>
</comment>
<dbReference type="PANTHER" id="PTHR13454:SF11">
    <property type="entry name" value="PROTEIN MCM10 HOMOLOG"/>
    <property type="match status" value="1"/>
</dbReference>
<dbReference type="Pfam" id="PF09332">
    <property type="entry name" value="Mcm10"/>
    <property type="match status" value="1"/>
</dbReference>
<keyword evidence="4" id="KW-1185">Reference proteome</keyword>
<dbReference type="GO" id="GO:0003688">
    <property type="term" value="F:DNA replication origin binding"/>
    <property type="evidence" value="ECO:0007669"/>
    <property type="project" value="TreeGrafter"/>
</dbReference>
<accession>A0AAV6VFQ1</accession>
<dbReference type="AlphaFoldDB" id="A0AAV6VFQ1"/>
<dbReference type="InterPro" id="IPR056791">
    <property type="entry name" value="Znf_Mcm10_C"/>
</dbReference>
<sequence length="341" mass="37632">MEPKKIKQDKKSLSSLKQKLFSGGASVIYGGKSFAAPPKKSQKGKACASSSKGPAISVPTPRRSTPELPRPLVRGGGRAKKTDEEILAGLEGAPAIPSGPSASAPILDRTQAAKIHKSALLPTISPDIVHAKRQELLKIKAVKKFQEKLNLNKADPNYSRSMKIQTEKSLNFKVEATTSVPTGVVSRPIGTLDLSSPKVQAMLKRGSSHAHEVERVAIEKEESYFENLEAKEETEKKLQQIKAIVCDVVSCAECDYTAESAPDRCTAAGHAVRRHRAAKRFFECETCRKRCFAFTRMPKRPCRTCDTYKYRQCSMIPERKGPKLDQESFNIATDPKYFLNL</sequence>
<dbReference type="GO" id="GO:0006270">
    <property type="term" value="P:DNA replication initiation"/>
    <property type="evidence" value="ECO:0007669"/>
    <property type="project" value="InterPro"/>
</dbReference>
<proteinExistence type="predicted"/>
<evidence type="ECO:0000259" key="2">
    <source>
        <dbReference type="SMART" id="SM01280"/>
    </source>
</evidence>
<dbReference type="Proteomes" id="UP000827092">
    <property type="component" value="Unassembled WGS sequence"/>
</dbReference>
<dbReference type="PANTHER" id="PTHR13454">
    <property type="entry name" value="PROTEIN MCM10 HOMOLOG"/>
    <property type="match status" value="1"/>
</dbReference>
<name>A0AAV6VFQ1_9ARAC</name>
<reference evidence="3 4" key="1">
    <citation type="journal article" date="2022" name="Nat. Ecol. Evol.">
        <title>A masculinizing supergene underlies an exaggerated male reproductive morph in a spider.</title>
        <authorList>
            <person name="Hendrickx F."/>
            <person name="De Corte Z."/>
            <person name="Sonet G."/>
            <person name="Van Belleghem S.M."/>
            <person name="Kostlbacher S."/>
            <person name="Vangestel C."/>
        </authorList>
    </citation>
    <scope>NUCLEOTIDE SEQUENCE [LARGE SCALE GENOMIC DNA]</scope>
    <source>
        <strain evidence="3">W744_W776</strain>
    </source>
</reference>
<dbReference type="InterPro" id="IPR015411">
    <property type="entry name" value="Rep_factor_Mcm10_C"/>
</dbReference>
<dbReference type="SMART" id="SM01280">
    <property type="entry name" value="Mcm10"/>
    <property type="match status" value="1"/>
</dbReference>
<gene>
    <name evidence="3" type="ORF">JTE90_002185</name>
</gene>